<name>A0A6A5UX50_9PLEO</name>
<protein>
    <submittedName>
        <fullName evidence="2">Uncharacterized protein</fullName>
    </submittedName>
</protein>
<accession>A0A6A5UX50</accession>
<evidence type="ECO:0000256" key="1">
    <source>
        <dbReference type="SAM" id="MobiDB-lite"/>
    </source>
</evidence>
<dbReference type="Proteomes" id="UP000800036">
    <property type="component" value="Unassembled WGS sequence"/>
</dbReference>
<feature type="region of interest" description="Disordered" evidence="1">
    <location>
        <begin position="149"/>
        <end position="168"/>
    </location>
</feature>
<gene>
    <name evidence="2" type="ORF">BU23DRAFT_571687</name>
</gene>
<reference evidence="2" key="1">
    <citation type="journal article" date="2020" name="Stud. Mycol.">
        <title>101 Dothideomycetes genomes: a test case for predicting lifestyles and emergence of pathogens.</title>
        <authorList>
            <person name="Haridas S."/>
            <person name="Albert R."/>
            <person name="Binder M."/>
            <person name="Bloem J."/>
            <person name="Labutti K."/>
            <person name="Salamov A."/>
            <person name="Andreopoulos B."/>
            <person name="Baker S."/>
            <person name="Barry K."/>
            <person name="Bills G."/>
            <person name="Bluhm B."/>
            <person name="Cannon C."/>
            <person name="Castanera R."/>
            <person name="Culley D."/>
            <person name="Daum C."/>
            <person name="Ezra D."/>
            <person name="Gonzalez J."/>
            <person name="Henrissat B."/>
            <person name="Kuo A."/>
            <person name="Liang C."/>
            <person name="Lipzen A."/>
            <person name="Lutzoni F."/>
            <person name="Magnuson J."/>
            <person name="Mondo S."/>
            <person name="Nolan M."/>
            <person name="Ohm R."/>
            <person name="Pangilinan J."/>
            <person name="Park H.-J."/>
            <person name="Ramirez L."/>
            <person name="Alfaro M."/>
            <person name="Sun H."/>
            <person name="Tritt A."/>
            <person name="Yoshinaga Y."/>
            <person name="Zwiers L.-H."/>
            <person name="Turgeon B."/>
            <person name="Goodwin S."/>
            <person name="Spatafora J."/>
            <person name="Crous P."/>
            <person name="Grigoriev I."/>
        </authorList>
    </citation>
    <scope>NUCLEOTIDE SEQUENCE</scope>
    <source>
        <strain evidence="2">CBS 107.79</strain>
    </source>
</reference>
<proteinExistence type="predicted"/>
<dbReference type="EMBL" id="ML976711">
    <property type="protein sequence ID" value="KAF1969314.1"/>
    <property type="molecule type" value="Genomic_DNA"/>
</dbReference>
<dbReference type="AlphaFoldDB" id="A0A6A5UX50"/>
<evidence type="ECO:0000313" key="2">
    <source>
        <dbReference type="EMBL" id="KAF1969314.1"/>
    </source>
</evidence>
<keyword evidence="3" id="KW-1185">Reference proteome</keyword>
<feature type="region of interest" description="Disordered" evidence="1">
    <location>
        <begin position="30"/>
        <end position="83"/>
    </location>
</feature>
<sequence length="349" mass="38196">MSSPTRRPSVAYIPATGPSATLLERLLQEINDKDVPRSDPVFPSNNSPRPRKDSHIVSGKASLSCNIPPPSRKSSSLWAKGGSVAEDARQKLRALDEARQRKPSFKAGQFLGQAASSEFAVSRKASPALPSPLMFTDFQFNRATTVSATDLPSPASQHRNSYFAARGKRERSGAYSSDLLTKRLRQASFSDMASRDREYCSPNTPPGMVKGGGPIVTTRISSATSSDPVLRSETLPEIPSSPPSPLYEFRSTPKQAYKPVPPATPHRSPTPSDAGSAGTPPWARPLHLVEEDVSIYKNVHGDKAKEHPLCLYCFRQQGEFCRMIKHHCEACGGDEVLEGHYWEAPFRPQ</sequence>
<feature type="region of interest" description="Disordered" evidence="1">
    <location>
        <begin position="191"/>
        <end position="283"/>
    </location>
</feature>
<evidence type="ECO:0000313" key="3">
    <source>
        <dbReference type="Proteomes" id="UP000800036"/>
    </source>
</evidence>
<feature type="compositionally biased region" description="Polar residues" evidence="1">
    <location>
        <begin position="149"/>
        <end position="160"/>
    </location>
</feature>
<feature type="compositionally biased region" description="Polar residues" evidence="1">
    <location>
        <begin position="218"/>
        <end position="227"/>
    </location>
</feature>
<dbReference type="OrthoDB" id="3688221at2759"/>
<organism evidence="2 3">
    <name type="scientific">Bimuria novae-zelandiae CBS 107.79</name>
    <dbReference type="NCBI Taxonomy" id="1447943"/>
    <lineage>
        <taxon>Eukaryota</taxon>
        <taxon>Fungi</taxon>
        <taxon>Dikarya</taxon>
        <taxon>Ascomycota</taxon>
        <taxon>Pezizomycotina</taxon>
        <taxon>Dothideomycetes</taxon>
        <taxon>Pleosporomycetidae</taxon>
        <taxon>Pleosporales</taxon>
        <taxon>Massarineae</taxon>
        <taxon>Didymosphaeriaceae</taxon>
        <taxon>Bimuria</taxon>
    </lineage>
</organism>